<dbReference type="CTD" id="37748"/>
<proteinExistence type="predicted"/>
<dbReference type="Gene3D" id="3.60.10.10">
    <property type="entry name" value="Endonuclease/exonuclease/phosphatase"/>
    <property type="match status" value="1"/>
</dbReference>
<dbReference type="KEGG" id="pbar:105427747"/>
<dbReference type="InterPro" id="IPR050410">
    <property type="entry name" value="CCR4/nocturin_mRNA_transcr"/>
</dbReference>
<keyword evidence="2" id="KW-1185">Reference proteome</keyword>
<dbReference type="PANTHER" id="PTHR12121:SF34">
    <property type="entry name" value="PROTEIN ANGEL"/>
    <property type="match status" value="1"/>
</dbReference>
<evidence type="ECO:0000259" key="1">
    <source>
        <dbReference type="Pfam" id="PF03372"/>
    </source>
</evidence>
<evidence type="ECO:0000313" key="2">
    <source>
        <dbReference type="Proteomes" id="UP000504615"/>
    </source>
</evidence>
<dbReference type="AlphaFoldDB" id="A0A6I9W820"/>
<dbReference type="InterPro" id="IPR036691">
    <property type="entry name" value="Endo/exonu/phosph_ase_sf"/>
</dbReference>
<organism evidence="2 3">
    <name type="scientific">Pogonomyrmex barbatus</name>
    <name type="common">red harvester ant</name>
    <dbReference type="NCBI Taxonomy" id="144034"/>
    <lineage>
        <taxon>Eukaryota</taxon>
        <taxon>Metazoa</taxon>
        <taxon>Ecdysozoa</taxon>
        <taxon>Arthropoda</taxon>
        <taxon>Hexapoda</taxon>
        <taxon>Insecta</taxon>
        <taxon>Pterygota</taxon>
        <taxon>Neoptera</taxon>
        <taxon>Endopterygota</taxon>
        <taxon>Hymenoptera</taxon>
        <taxon>Apocrita</taxon>
        <taxon>Aculeata</taxon>
        <taxon>Formicoidea</taxon>
        <taxon>Formicidae</taxon>
        <taxon>Myrmicinae</taxon>
        <taxon>Pogonomyrmex</taxon>
    </lineage>
</organism>
<name>A0A6I9W820_9HYME</name>
<gene>
    <name evidence="3" type="primary">LOC105427747</name>
</gene>
<dbReference type="GeneID" id="105427747"/>
<evidence type="ECO:0000313" key="3">
    <source>
        <dbReference type="RefSeq" id="XP_011637937.1"/>
    </source>
</evidence>
<dbReference type="RefSeq" id="XP_011637937.1">
    <property type="nucleotide sequence ID" value="XM_011639635.2"/>
</dbReference>
<dbReference type="PANTHER" id="PTHR12121">
    <property type="entry name" value="CARBON CATABOLITE REPRESSOR PROTEIN 4"/>
    <property type="match status" value="1"/>
</dbReference>
<reference evidence="3" key="1">
    <citation type="submission" date="2025-08" db="UniProtKB">
        <authorList>
            <consortium name="RefSeq"/>
        </authorList>
    </citation>
    <scope>IDENTIFICATION</scope>
</reference>
<dbReference type="SUPFAM" id="SSF56219">
    <property type="entry name" value="DNase I-like"/>
    <property type="match status" value="1"/>
</dbReference>
<dbReference type="InterPro" id="IPR005135">
    <property type="entry name" value="Endo/exonuclease/phosphatase"/>
</dbReference>
<dbReference type="Proteomes" id="UP000504615">
    <property type="component" value="Unplaced"/>
</dbReference>
<dbReference type="GO" id="GO:0000175">
    <property type="term" value="F:3'-5'-RNA exonuclease activity"/>
    <property type="evidence" value="ECO:0007669"/>
    <property type="project" value="TreeGrafter"/>
</dbReference>
<dbReference type="Pfam" id="PF03372">
    <property type="entry name" value="Exo_endo_phos"/>
    <property type="match status" value="1"/>
</dbReference>
<protein>
    <submittedName>
        <fullName evidence="3">Protein angel isoform X1</fullName>
    </submittedName>
</protein>
<dbReference type="OrthoDB" id="10253982at2759"/>
<accession>A0A6I9W820</accession>
<feature type="domain" description="Endonuclease/exonuclease/phosphatase" evidence="1">
    <location>
        <begin position="172"/>
        <end position="540"/>
    </location>
</feature>
<sequence>MNASPRLLLTNTASLLNVACNARTATFPQSRKIFCMPEQTWQRSLLENLYKNPLWKALVSHYLDLAVSMDDPASHQKCIKVKMEPYLDACLTQSNATTMCDIPFHTAANNLIYCQTGVFTDTAHSVKASVCTTDTKKYIDNKQRYKAIRKWKRLEKDRPINTMEDSFILKLLSFNILAQNLLEDHLYLYTNHNKKALKWKTRKSLIIQEIFEAEANVICLQEMQEEHLLDFVAPFKQHGYEYLYKKRTNNKVDGLLLLYHSDQFVLLDYAKVELYQSKVELLNRDNVGIIVKLSLKDNPETQVVIATTHLLYNPRRNDVRLAQIQLLLAEIERIAFIENTITGPKYLPIILAGDFNLEPFTGVYKFLTEGSFEYYGKGRNLEPTQYRSLSNCLIPSRLCVTDNCQHFNILTQRLRKEGTGRVMLENSESHLQKDENISTPCNLLQQNINSDTSYTQVIEIVQGHSAKFSSGTLTHPFNMRSVYTHTDAHGEKEATTHQDEWITVDYIFYSNIQPLEKYILPTVSQCAALRIPNFVVGSDHLCLGATFQLPKKKSKRNFSSSYMLK</sequence>